<dbReference type="Gene3D" id="3.10.310.70">
    <property type="match status" value="1"/>
</dbReference>
<keyword evidence="3" id="KW-0378">Hydrolase</keyword>
<dbReference type="PANTHER" id="PTHR22642:SF2">
    <property type="entry name" value="PROTEIN LONG AFTER FAR-RED 3"/>
    <property type="match status" value="1"/>
</dbReference>
<dbReference type="Proteomes" id="UP000011083">
    <property type="component" value="Unassembled WGS sequence"/>
</dbReference>
<evidence type="ECO:0000256" key="1">
    <source>
        <dbReference type="SAM" id="MobiDB-lite"/>
    </source>
</evidence>
<protein>
    <submittedName>
        <fullName evidence="3">Amidohydrolase superfamily protein</fullName>
    </submittedName>
</protein>
<reference evidence="3 4" key="1">
    <citation type="journal article" date="2013" name="Genome Biol.">
        <title>Genome of Acanthamoeba castellanii highlights extensive lateral gene transfer and early evolution of tyrosine kinase signaling.</title>
        <authorList>
            <person name="Clarke M."/>
            <person name="Lohan A.J."/>
            <person name="Liu B."/>
            <person name="Lagkouvardos I."/>
            <person name="Roy S."/>
            <person name="Zafar N."/>
            <person name="Bertelli C."/>
            <person name="Schilde C."/>
            <person name="Kianianmomeni A."/>
            <person name="Burglin T.R."/>
            <person name="Frech C."/>
            <person name="Turcotte B."/>
            <person name="Kopec K.O."/>
            <person name="Synnott J.M."/>
            <person name="Choo C."/>
            <person name="Paponov I."/>
            <person name="Finkler A."/>
            <person name="Soon Heng Tan C."/>
            <person name="Hutchins A.P."/>
            <person name="Weinmeier T."/>
            <person name="Rattei T."/>
            <person name="Chu J.S."/>
            <person name="Gimenez G."/>
            <person name="Irimia M."/>
            <person name="Rigden D.J."/>
            <person name="Fitzpatrick D.A."/>
            <person name="Lorenzo-Morales J."/>
            <person name="Bateman A."/>
            <person name="Chiu C.H."/>
            <person name="Tang P."/>
            <person name="Hegemann P."/>
            <person name="Fromm H."/>
            <person name="Raoult D."/>
            <person name="Greub G."/>
            <person name="Miranda-Saavedra D."/>
            <person name="Chen N."/>
            <person name="Nash P."/>
            <person name="Ginger M.L."/>
            <person name="Horn M."/>
            <person name="Schaap P."/>
            <person name="Caler L."/>
            <person name="Loftus B."/>
        </authorList>
    </citation>
    <scope>NUCLEOTIDE SEQUENCE [LARGE SCALE GENOMIC DNA]</scope>
    <source>
        <strain evidence="3 4">Neff</strain>
    </source>
</reference>
<dbReference type="RefSeq" id="XP_004338046.1">
    <property type="nucleotide sequence ID" value="XM_004337998.1"/>
</dbReference>
<dbReference type="EMBL" id="KB008010">
    <property type="protein sequence ID" value="ELR16033.1"/>
    <property type="molecule type" value="Genomic_DNA"/>
</dbReference>
<dbReference type="OMA" id="VAWVGSE"/>
<dbReference type="Pfam" id="PF07969">
    <property type="entry name" value="Amidohydro_3"/>
    <property type="match status" value="1"/>
</dbReference>
<dbReference type="GO" id="GO:0016810">
    <property type="term" value="F:hydrolase activity, acting on carbon-nitrogen (but not peptide) bonds"/>
    <property type="evidence" value="ECO:0007669"/>
    <property type="project" value="InterPro"/>
</dbReference>
<feature type="region of interest" description="Disordered" evidence="1">
    <location>
        <begin position="191"/>
        <end position="211"/>
    </location>
</feature>
<feature type="domain" description="Amidohydrolase 3" evidence="2">
    <location>
        <begin position="76"/>
        <end position="545"/>
    </location>
</feature>
<dbReference type="VEuPathDB" id="AmoebaDB:ACA1_223310"/>
<proteinExistence type="predicted"/>
<accession>L8GTU8</accession>
<dbReference type="AlphaFoldDB" id="L8GTU8"/>
<gene>
    <name evidence="3" type="ORF">ACA1_223310</name>
</gene>
<evidence type="ECO:0000313" key="3">
    <source>
        <dbReference type="EMBL" id="ELR16033.1"/>
    </source>
</evidence>
<evidence type="ECO:0000259" key="2">
    <source>
        <dbReference type="Pfam" id="PF07969"/>
    </source>
</evidence>
<dbReference type="InterPro" id="IPR032466">
    <property type="entry name" value="Metal_Hydrolase"/>
</dbReference>
<dbReference type="InterPro" id="IPR033932">
    <property type="entry name" value="YtcJ-like"/>
</dbReference>
<organism evidence="3 4">
    <name type="scientific">Acanthamoeba castellanii (strain ATCC 30010 / Neff)</name>
    <dbReference type="NCBI Taxonomy" id="1257118"/>
    <lineage>
        <taxon>Eukaryota</taxon>
        <taxon>Amoebozoa</taxon>
        <taxon>Discosea</taxon>
        <taxon>Longamoebia</taxon>
        <taxon>Centramoebida</taxon>
        <taxon>Acanthamoebidae</taxon>
        <taxon>Acanthamoeba</taxon>
    </lineage>
</organism>
<dbReference type="OrthoDB" id="3501663at2759"/>
<dbReference type="InterPro" id="IPR013108">
    <property type="entry name" value="Amidohydro_3"/>
</dbReference>
<dbReference type="PANTHER" id="PTHR22642">
    <property type="entry name" value="IMIDAZOLONEPROPIONASE"/>
    <property type="match status" value="1"/>
</dbReference>
<dbReference type="SUPFAM" id="SSF51556">
    <property type="entry name" value="Metallo-dependent hydrolases"/>
    <property type="match status" value="1"/>
</dbReference>
<dbReference type="SUPFAM" id="SSF51338">
    <property type="entry name" value="Composite domain of metallo-dependent hydrolases"/>
    <property type="match status" value="1"/>
</dbReference>
<dbReference type="STRING" id="1257118.L8GTU8"/>
<evidence type="ECO:0000313" key="4">
    <source>
        <dbReference type="Proteomes" id="UP000011083"/>
    </source>
</evidence>
<dbReference type="GeneID" id="14916710"/>
<sequence length="565" mass="62355">MEEKRFVHLRNGKIYSTTGVGRESAADAATPPTTDHLLKTDLVLDTASGRIVDVWSTDDSQQQPTSVALPPADDTRVIDLEGKLVLPGPHDSHIHVLGLGKMLSYLHLKEVGSMGELKDKLRAYVDAKRNAGELQPGRWVVGFGWDQDLMGHNGYPSRQDLDEVVPDVPVLLLRACLHIGVTNTAGLRAAGITRDTPSPPGGQIDKDPQGEPTGIVRELALDQVQRLIENDRETLKKYIETAIKYCVSVGLTAVHANDDAPAWQLYEELQQEGKLPIRVYLTVYHHELDRPDIPKPLSQTGLLECHRVKIIADGSLGAETAALRQPYVGKDAKGLLIYSRPTLVSMVKKAHDLGYRLEVHAIGDEAAEAVLEAFEKAGVQPEDRPILTHCQILGPDLLDTMARLGVIANVQPQFVTTDSLWLHKRVQPEVLPYCYAWKTMLGKGIRVAGGSDAPIELPDPFLGLYAAIFRHDTNKQTWREEERLTFDEALHIYTASGAFTAKREDELGSLERGKKADFVVVSHRVDLDPALLAHHGPDQVWVDGRLRWHSAMGREVGARGKTCSC</sequence>
<keyword evidence="4" id="KW-1185">Reference proteome</keyword>
<dbReference type="Gene3D" id="3.20.20.140">
    <property type="entry name" value="Metal-dependent hydrolases"/>
    <property type="match status" value="1"/>
</dbReference>
<dbReference type="KEGG" id="acan:ACA1_223310"/>
<name>L8GTU8_ACACF</name>
<dbReference type="Gene3D" id="2.30.40.10">
    <property type="entry name" value="Urease, subunit C, domain 1"/>
    <property type="match status" value="1"/>
</dbReference>
<dbReference type="CDD" id="cd01300">
    <property type="entry name" value="YtcJ_like"/>
    <property type="match status" value="1"/>
</dbReference>
<dbReference type="InterPro" id="IPR011059">
    <property type="entry name" value="Metal-dep_hydrolase_composite"/>
</dbReference>